<feature type="transmembrane region" description="Helical" evidence="1">
    <location>
        <begin position="100"/>
        <end position="122"/>
    </location>
</feature>
<dbReference type="PANTHER" id="PTHR33156:SF69">
    <property type="match status" value="1"/>
</dbReference>
<dbReference type="PANTHER" id="PTHR33156">
    <property type="entry name" value="OS02G0230000 PROTEIN"/>
    <property type="match status" value="1"/>
</dbReference>
<proteinExistence type="predicted"/>
<evidence type="ECO:0000313" key="2">
    <source>
        <dbReference type="EMBL" id="KHN14589.1"/>
    </source>
</evidence>
<protein>
    <submittedName>
        <fullName evidence="2">Uncharacterized protein</fullName>
    </submittedName>
</protein>
<keyword evidence="1" id="KW-0472">Membrane</keyword>
<name>A0A0B2Q3K7_GLYSO</name>
<dbReference type="EMBL" id="KN661626">
    <property type="protein sequence ID" value="KHN14589.1"/>
    <property type="molecule type" value="Genomic_DNA"/>
</dbReference>
<organism evidence="2">
    <name type="scientific">Glycine soja</name>
    <name type="common">Wild soybean</name>
    <dbReference type="NCBI Taxonomy" id="3848"/>
    <lineage>
        <taxon>Eukaryota</taxon>
        <taxon>Viridiplantae</taxon>
        <taxon>Streptophyta</taxon>
        <taxon>Embryophyta</taxon>
        <taxon>Tracheophyta</taxon>
        <taxon>Spermatophyta</taxon>
        <taxon>Magnoliopsida</taxon>
        <taxon>eudicotyledons</taxon>
        <taxon>Gunneridae</taxon>
        <taxon>Pentapetalae</taxon>
        <taxon>rosids</taxon>
        <taxon>fabids</taxon>
        <taxon>Fabales</taxon>
        <taxon>Fabaceae</taxon>
        <taxon>Papilionoideae</taxon>
        <taxon>50 kb inversion clade</taxon>
        <taxon>NPAAA clade</taxon>
        <taxon>indigoferoid/millettioid clade</taxon>
        <taxon>Phaseoleae</taxon>
        <taxon>Glycine</taxon>
        <taxon>Glycine subgen. Soja</taxon>
    </lineage>
</organism>
<evidence type="ECO:0000256" key="1">
    <source>
        <dbReference type="SAM" id="Phobius"/>
    </source>
</evidence>
<gene>
    <name evidence="2" type="ORF">glysoja_037566</name>
</gene>
<sequence length="129" mass="14601">MAWRCGSLSRSVLSAARFIPTCSSISRLHRSSSPSLHSHLLHSRYPLNTLPREVCMHSLMPLHNVDTSARLTSHISVESCACCELSQGTQIPISYTQCGMLSIIIMMCFHCSIYLFKCFCVFNRYLNRL</sequence>
<keyword evidence="1" id="KW-0812">Transmembrane</keyword>
<accession>A0A0B2Q3K7</accession>
<reference evidence="2" key="1">
    <citation type="submission" date="2014-07" db="EMBL/GenBank/DDBJ databases">
        <title>Identification of a novel salt tolerance gene in wild soybean by whole-genome sequencing.</title>
        <authorList>
            <person name="Lam H.-M."/>
            <person name="Qi X."/>
            <person name="Li M.-W."/>
            <person name="Liu X."/>
            <person name="Xie M."/>
            <person name="Ni M."/>
            <person name="Xu X."/>
        </authorList>
    </citation>
    <scope>NUCLEOTIDE SEQUENCE [LARGE SCALE GENOMIC DNA]</scope>
    <source>
        <tissue evidence="2">Root</tissue>
    </source>
</reference>
<dbReference type="Proteomes" id="UP000053555">
    <property type="component" value="Unassembled WGS sequence"/>
</dbReference>
<dbReference type="AlphaFoldDB" id="A0A0B2Q3K7"/>
<dbReference type="InterPro" id="IPR043459">
    <property type="entry name" value="NFD6/NOXY2-like"/>
</dbReference>
<keyword evidence="1" id="KW-1133">Transmembrane helix</keyword>